<organism evidence="2 3">
    <name type="scientific">Noviherbaspirillum pedocola</name>
    <dbReference type="NCBI Taxonomy" id="2801341"/>
    <lineage>
        <taxon>Bacteria</taxon>
        <taxon>Pseudomonadati</taxon>
        <taxon>Pseudomonadota</taxon>
        <taxon>Betaproteobacteria</taxon>
        <taxon>Burkholderiales</taxon>
        <taxon>Oxalobacteraceae</taxon>
        <taxon>Noviherbaspirillum</taxon>
    </lineage>
</organism>
<keyword evidence="3" id="KW-1185">Reference proteome</keyword>
<evidence type="ECO:0000259" key="1">
    <source>
        <dbReference type="Pfam" id="PF02120"/>
    </source>
</evidence>
<dbReference type="RefSeq" id="WP_200592461.1">
    <property type="nucleotide sequence ID" value="NZ_JAEPBG010000005.1"/>
</dbReference>
<gene>
    <name evidence="2" type="ORF">JJB74_13770</name>
</gene>
<comment type="caution">
    <text evidence="2">The sequence shown here is derived from an EMBL/GenBank/DDBJ whole genome shotgun (WGS) entry which is preliminary data.</text>
</comment>
<sequence length="403" mass="42799">MSVDPSSLAAALQLPSSLLGTAPLLRFQADGRTQRSLDLGEVLAARVTQAFQGGRYLIDIGGQERIVDSTVPLRVGDMLRARVLRVGEQVVLEKLADVVAGRRESAHDPAQATPPPWLERTDNDAALMLFQQHAALLGDMEWQNLGAQTAGLDPYNAVLSALTLKRAGFALNAALLQSLGHALSGASLVASGQQLLNASLVAGAAGMTQAAVRENAQTLTDAIDTQLHAMSQAQFGATGAEADSSGDGMDEGERERWAWIAQRLLNAQQPGSLAHRTMSLPLAINGRLVEFQVALFDVSADAELRPELRQRSLRIALDLDQVGRIEILARVVDRRVVLNVLAASDSTAAAIGDQDSALARALANLGWTVDAVSYEVRPSASGNALIRTVMERLVAGDNFNLLA</sequence>
<keyword evidence="2" id="KW-0969">Cilium</keyword>
<dbReference type="InterPro" id="IPR038610">
    <property type="entry name" value="FliK-like_C_sf"/>
</dbReference>
<reference evidence="2" key="1">
    <citation type="submission" date="2021-01" db="EMBL/GenBank/DDBJ databases">
        <title>Genome sequence of strain Noviherbaspirillum sp. DKR-6.</title>
        <authorList>
            <person name="Chaudhary D.K."/>
        </authorList>
    </citation>
    <scope>NUCLEOTIDE SEQUENCE</scope>
    <source>
        <strain evidence="2">DKR-6</strain>
    </source>
</reference>
<dbReference type="Gene3D" id="3.30.750.140">
    <property type="match status" value="1"/>
</dbReference>
<name>A0A934W1X5_9BURK</name>
<dbReference type="EMBL" id="JAEPBG010000005">
    <property type="protein sequence ID" value="MBK4735686.1"/>
    <property type="molecule type" value="Genomic_DNA"/>
</dbReference>
<evidence type="ECO:0000313" key="2">
    <source>
        <dbReference type="EMBL" id="MBK4735686.1"/>
    </source>
</evidence>
<feature type="domain" description="Flagellar hook-length control protein-like C-terminal" evidence="1">
    <location>
        <begin position="310"/>
        <end position="378"/>
    </location>
</feature>
<keyword evidence="2" id="KW-0966">Cell projection</keyword>
<dbReference type="InterPro" id="IPR021136">
    <property type="entry name" value="Flagellar_hook_control-like_C"/>
</dbReference>
<dbReference type="AlphaFoldDB" id="A0A934W1X5"/>
<keyword evidence="2" id="KW-0282">Flagellum</keyword>
<accession>A0A934W1X5</accession>
<evidence type="ECO:0000313" key="3">
    <source>
        <dbReference type="Proteomes" id="UP000622890"/>
    </source>
</evidence>
<dbReference type="Pfam" id="PF02120">
    <property type="entry name" value="Flg_hook"/>
    <property type="match status" value="1"/>
</dbReference>
<proteinExistence type="predicted"/>
<protein>
    <submittedName>
        <fullName evidence="2">Flagellar hook-length control protein FliK</fullName>
    </submittedName>
</protein>
<dbReference type="Proteomes" id="UP000622890">
    <property type="component" value="Unassembled WGS sequence"/>
</dbReference>